<sequence>MSDQNQLGATLGWLTSEQHLAALQAERTVDGGRFHGKTVLVTGAGSGIGFAICEAFAREGATIIANDLPTQHNLVGLKQGIEARGGTCLLRHGDVSDPQTAAGIFANIEKLDVLVNNAGYLVEVPLSEMTDAQWDHMIKVHLYGSFYFARGAVALMREQGFGRIINIASDLGQLGCENLTHYSAAKGGIIAFTKSLARELGSQGILVNAVAPGGILTPLVGRLGNDYIEKEAKLYPLKRLGLPSEISAVVLFLASNAATFMTGQVIGVNGGGVMNS</sequence>
<dbReference type="PANTHER" id="PTHR42879:SF2">
    <property type="entry name" value="3-OXOACYL-[ACYL-CARRIER-PROTEIN] REDUCTASE FABG"/>
    <property type="match status" value="1"/>
</dbReference>
<dbReference type="InterPro" id="IPR020904">
    <property type="entry name" value="Sc_DH/Rdtase_CS"/>
</dbReference>
<dbReference type="Gene3D" id="3.40.50.720">
    <property type="entry name" value="NAD(P)-binding Rossmann-like Domain"/>
    <property type="match status" value="1"/>
</dbReference>
<organism evidence="2 3">
    <name type="scientific">Acidocella aquatica</name>
    <dbReference type="NCBI Taxonomy" id="1922313"/>
    <lineage>
        <taxon>Bacteria</taxon>
        <taxon>Pseudomonadati</taxon>
        <taxon>Pseudomonadota</taxon>
        <taxon>Alphaproteobacteria</taxon>
        <taxon>Acetobacterales</taxon>
        <taxon>Acidocellaceae</taxon>
        <taxon>Acidocella</taxon>
    </lineage>
</organism>
<dbReference type="Proteomes" id="UP001156641">
    <property type="component" value="Unassembled WGS sequence"/>
</dbReference>
<proteinExistence type="inferred from homology"/>
<dbReference type="EMBL" id="BSOS01000043">
    <property type="protein sequence ID" value="GLR66942.1"/>
    <property type="molecule type" value="Genomic_DNA"/>
</dbReference>
<dbReference type="PANTHER" id="PTHR42879">
    <property type="entry name" value="3-OXOACYL-(ACYL-CARRIER-PROTEIN) REDUCTASE"/>
    <property type="match status" value="1"/>
</dbReference>
<reference evidence="3" key="1">
    <citation type="journal article" date="2019" name="Int. J. Syst. Evol. Microbiol.">
        <title>The Global Catalogue of Microorganisms (GCM) 10K type strain sequencing project: providing services to taxonomists for standard genome sequencing and annotation.</title>
        <authorList>
            <consortium name="The Broad Institute Genomics Platform"/>
            <consortium name="The Broad Institute Genome Sequencing Center for Infectious Disease"/>
            <person name="Wu L."/>
            <person name="Ma J."/>
        </authorList>
    </citation>
    <scope>NUCLEOTIDE SEQUENCE [LARGE SCALE GENOMIC DNA]</scope>
    <source>
        <strain evidence="3">NBRC 112502</strain>
    </source>
</reference>
<keyword evidence="3" id="KW-1185">Reference proteome</keyword>
<comment type="similarity">
    <text evidence="1">Belongs to the short-chain dehydrogenases/reductases (SDR) family.</text>
</comment>
<gene>
    <name evidence="2" type="ORF">GCM10010909_16220</name>
</gene>
<dbReference type="RefSeq" id="WP_284257641.1">
    <property type="nucleotide sequence ID" value="NZ_BSOS01000043.1"/>
</dbReference>
<name>A0ABQ6A6M4_9PROT</name>
<protein>
    <submittedName>
        <fullName evidence="2">Beta-ketoacyl-ACP reductase</fullName>
    </submittedName>
</protein>
<dbReference type="PRINTS" id="PR00080">
    <property type="entry name" value="SDRFAMILY"/>
</dbReference>
<dbReference type="InterPro" id="IPR050259">
    <property type="entry name" value="SDR"/>
</dbReference>
<dbReference type="PROSITE" id="PS00061">
    <property type="entry name" value="ADH_SHORT"/>
    <property type="match status" value="1"/>
</dbReference>
<comment type="caution">
    <text evidence="2">The sequence shown here is derived from an EMBL/GenBank/DDBJ whole genome shotgun (WGS) entry which is preliminary data.</text>
</comment>
<dbReference type="SUPFAM" id="SSF51735">
    <property type="entry name" value="NAD(P)-binding Rossmann-fold domains"/>
    <property type="match status" value="1"/>
</dbReference>
<evidence type="ECO:0000256" key="1">
    <source>
        <dbReference type="ARBA" id="ARBA00006484"/>
    </source>
</evidence>
<accession>A0ABQ6A6M4</accession>
<evidence type="ECO:0000313" key="3">
    <source>
        <dbReference type="Proteomes" id="UP001156641"/>
    </source>
</evidence>
<dbReference type="InterPro" id="IPR036291">
    <property type="entry name" value="NAD(P)-bd_dom_sf"/>
</dbReference>
<dbReference type="Pfam" id="PF13561">
    <property type="entry name" value="adh_short_C2"/>
    <property type="match status" value="1"/>
</dbReference>
<evidence type="ECO:0000313" key="2">
    <source>
        <dbReference type="EMBL" id="GLR66942.1"/>
    </source>
</evidence>
<dbReference type="InterPro" id="IPR002347">
    <property type="entry name" value="SDR_fam"/>
</dbReference>
<dbReference type="PRINTS" id="PR00081">
    <property type="entry name" value="GDHRDH"/>
</dbReference>